<evidence type="ECO:0008006" key="2">
    <source>
        <dbReference type="Google" id="ProtNLM"/>
    </source>
</evidence>
<dbReference type="EMBL" id="AB372124">
    <property type="protein sequence ID" value="BAM75626.1"/>
    <property type="molecule type" value="Genomic_DNA"/>
</dbReference>
<proteinExistence type="predicted"/>
<organism evidence="1">
    <name type="scientific">uncultured microorganism</name>
    <dbReference type="NCBI Taxonomy" id="358574"/>
    <lineage>
        <taxon>unclassified sequences</taxon>
        <taxon>environmental samples</taxon>
    </lineage>
</organism>
<protein>
    <recommendedName>
        <fullName evidence="2">Capsular biosynthesis protein</fullName>
    </recommendedName>
</protein>
<dbReference type="CDD" id="cd04183">
    <property type="entry name" value="GT2_BcE_like"/>
    <property type="match status" value="1"/>
</dbReference>
<dbReference type="AlphaFoldDB" id="L8B168"/>
<dbReference type="Gene3D" id="3.90.550.10">
    <property type="entry name" value="Spore Coat Polysaccharide Biosynthesis Protein SpsA, Chain A"/>
    <property type="match status" value="1"/>
</dbReference>
<accession>L8B168</accession>
<dbReference type="InterPro" id="IPR029044">
    <property type="entry name" value="Nucleotide-diphossugar_trans"/>
</dbReference>
<name>L8B168_9ZZZZ</name>
<dbReference type="InterPro" id="IPR016873">
    <property type="entry name" value="Caps_polysacc_synth_BcbE_prd"/>
</dbReference>
<sequence>MIVFPMAGLSSRFYKEGYIKPKFELILGGVTVFERSVLSFSKYFKTDKFLFICRKELLAKSFIEGALLKLGVASFEILELESETLGQADTVYQGIKDINEEIYIFNIDTFLLDFTKPTWIDNCDGYLEVFEATGENWSFVDPGKDNVVIKTTEKNRISELCSNGLYYFSSSVAFCSIVEKCILNNTLTKGELYVAPLYNYLINSGKTIKYREVPKDMVELCGTPSEYLIMKRRYEIEI</sequence>
<evidence type="ECO:0000313" key="1">
    <source>
        <dbReference type="EMBL" id="BAM75626.1"/>
    </source>
</evidence>
<dbReference type="SUPFAM" id="SSF53448">
    <property type="entry name" value="Nucleotide-diphospho-sugar transferases"/>
    <property type="match status" value="1"/>
</dbReference>
<dbReference type="PIRSF" id="PIRSF028162">
    <property type="entry name" value="BcbE_prd"/>
    <property type="match status" value="1"/>
</dbReference>
<reference evidence="1" key="1">
    <citation type="submission" date="2007-12" db="EMBL/GenBank/DDBJ databases">
        <title>Phylogenetic prediction and protein expressional analysis in the genetic information detected from deep-sea hydrothermal vent in Suiyo seamount.</title>
        <authorList>
            <person name="Sasaki M."/>
            <person name="Tsujimura M."/>
            <person name="Zhang Z."/>
            <person name="Akutsu J."/>
            <person name="Tajima H."/>
            <person name="Kawarabayasi Y."/>
        </authorList>
    </citation>
    <scope>NUCLEOTIDE SEQUENCE</scope>
</reference>